<dbReference type="PROSITE" id="PS00380">
    <property type="entry name" value="RHODANESE_1"/>
    <property type="match status" value="1"/>
</dbReference>
<evidence type="ECO:0000256" key="1">
    <source>
        <dbReference type="ARBA" id="ARBA00022679"/>
    </source>
</evidence>
<feature type="domain" description="Rhodanese" evidence="3">
    <location>
        <begin position="13"/>
        <end position="134"/>
    </location>
</feature>
<dbReference type="SMART" id="SM00450">
    <property type="entry name" value="RHOD"/>
    <property type="match status" value="2"/>
</dbReference>
<keyword evidence="5" id="KW-1185">Reference proteome</keyword>
<dbReference type="CDD" id="cd01448">
    <property type="entry name" value="TST_Repeat_1"/>
    <property type="match status" value="1"/>
</dbReference>
<dbReference type="CDD" id="cd01449">
    <property type="entry name" value="TST_Repeat_2"/>
    <property type="match status" value="1"/>
</dbReference>
<dbReference type="PROSITE" id="PS50206">
    <property type="entry name" value="RHODANESE_3"/>
    <property type="match status" value="2"/>
</dbReference>
<accession>A0A1E2V7W2</accession>
<dbReference type="InterPro" id="IPR036873">
    <property type="entry name" value="Rhodanese-like_dom_sf"/>
</dbReference>
<comment type="caution">
    <text evidence="4">The sequence shown here is derived from an EMBL/GenBank/DDBJ whole genome shotgun (WGS) entry which is preliminary data.</text>
</comment>
<evidence type="ECO:0000259" key="3">
    <source>
        <dbReference type="PROSITE" id="PS50206"/>
    </source>
</evidence>
<dbReference type="Gene3D" id="3.40.250.10">
    <property type="entry name" value="Rhodanese-like domain"/>
    <property type="match status" value="2"/>
</dbReference>
<organism evidence="4 5">
    <name type="scientific">Terasakiispira papahanaumokuakeensis</name>
    <dbReference type="NCBI Taxonomy" id="197479"/>
    <lineage>
        <taxon>Bacteria</taxon>
        <taxon>Pseudomonadati</taxon>
        <taxon>Pseudomonadota</taxon>
        <taxon>Gammaproteobacteria</taxon>
        <taxon>Oceanospirillales</taxon>
        <taxon>Terasakiispira</taxon>
    </lineage>
</organism>
<name>A0A1E2V7W2_9GAMM</name>
<dbReference type="STRING" id="197479.BFW38_05020"/>
<dbReference type="PANTHER" id="PTHR11364:SF27">
    <property type="entry name" value="SULFURTRANSFERASE"/>
    <property type="match status" value="1"/>
</dbReference>
<feature type="domain" description="Rhodanese" evidence="3">
    <location>
        <begin position="169"/>
        <end position="282"/>
    </location>
</feature>
<keyword evidence="2" id="KW-0677">Repeat</keyword>
<keyword evidence="1" id="KW-0808">Transferase</keyword>
<proteinExistence type="predicted"/>
<dbReference type="PANTHER" id="PTHR11364">
    <property type="entry name" value="THIOSULFATE SULFERTANSFERASE"/>
    <property type="match status" value="1"/>
</dbReference>
<dbReference type="GO" id="GO:0004792">
    <property type="term" value="F:thiosulfate-cyanide sulfurtransferase activity"/>
    <property type="evidence" value="ECO:0007669"/>
    <property type="project" value="InterPro"/>
</dbReference>
<dbReference type="InterPro" id="IPR001763">
    <property type="entry name" value="Rhodanese-like_dom"/>
</dbReference>
<dbReference type="EMBL" id="MDTQ01000001">
    <property type="protein sequence ID" value="ODC03003.1"/>
    <property type="molecule type" value="Genomic_DNA"/>
</dbReference>
<dbReference type="RefSeq" id="WP_068997398.1">
    <property type="nucleotide sequence ID" value="NZ_MDTQ01000001.1"/>
</dbReference>
<evidence type="ECO:0000256" key="2">
    <source>
        <dbReference type="ARBA" id="ARBA00022737"/>
    </source>
</evidence>
<gene>
    <name evidence="4" type="ORF">BFW38_05020</name>
</gene>
<dbReference type="Proteomes" id="UP000094291">
    <property type="component" value="Unassembled WGS sequence"/>
</dbReference>
<dbReference type="Pfam" id="PF00581">
    <property type="entry name" value="Rhodanese"/>
    <property type="match status" value="2"/>
</dbReference>
<evidence type="ECO:0000313" key="4">
    <source>
        <dbReference type="EMBL" id="ODC03003.1"/>
    </source>
</evidence>
<sequence>MHPLIAPEALLADGEFYRVLDCRAVLGDPQAAREGFHQAHIPGAIHVDLEQVLSGQAHSDAQGRHPLPDPQDWVQWLAMHGIGRETPVVCYDTAGGMMAAARAWWMLLQAGVESVQVLDGGLQAWEESGGILDNGPSDLILELNPDECCEMPNGWAVPGLVTARELAAYLDDVTLVDARNEARFAGLEEPQDAVAGHIPGAVCRPCSENLSADGRFLPAEQLHERFRALYEAAGDQLPIFYCGSGVTACHNLLAARAAGWPLGRLYAGSWSDWISDTARPVNTDCHK</sequence>
<reference evidence="4 5" key="1">
    <citation type="submission" date="2016-08" db="EMBL/GenBank/DDBJ databases">
        <authorList>
            <person name="Seilhamer J.J."/>
        </authorList>
    </citation>
    <scope>NUCLEOTIDE SEQUENCE [LARGE SCALE GENOMIC DNA]</scope>
    <source>
        <strain evidence="4 5">PH27A</strain>
    </source>
</reference>
<dbReference type="SUPFAM" id="SSF52821">
    <property type="entry name" value="Rhodanese/Cell cycle control phosphatase"/>
    <property type="match status" value="2"/>
</dbReference>
<dbReference type="InterPro" id="IPR045078">
    <property type="entry name" value="TST/MPST-like"/>
</dbReference>
<dbReference type="AlphaFoldDB" id="A0A1E2V7W2"/>
<protein>
    <recommendedName>
        <fullName evidence="3">Rhodanese domain-containing protein</fullName>
    </recommendedName>
</protein>
<evidence type="ECO:0000313" key="5">
    <source>
        <dbReference type="Proteomes" id="UP000094291"/>
    </source>
</evidence>
<dbReference type="InterPro" id="IPR001307">
    <property type="entry name" value="Thiosulphate_STrfase_CS"/>
</dbReference>